<dbReference type="AlphaFoldDB" id="A0A508X532"/>
<evidence type="ECO:0000313" key="1">
    <source>
        <dbReference type="EMBL" id="VTZ64870.1"/>
    </source>
</evidence>
<organism evidence="1">
    <name type="scientific">Sinorhizobium medicae</name>
    <dbReference type="NCBI Taxonomy" id="110321"/>
    <lineage>
        <taxon>Bacteria</taxon>
        <taxon>Pseudomonadati</taxon>
        <taxon>Pseudomonadota</taxon>
        <taxon>Alphaproteobacteria</taxon>
        <taxon>Hyphomicrobiales</taxon>
        <taxon>Rhizobiaceae</taxon>
        <taxon>Sinorhizobium/Ensifer group</taxon>
        <taxon>Sinorhizobium</taxon>
    </lineage>
</organism>
<dbReference type="Proteomes" id="UP000507954">
    <property type="component" value="Unassembled WGS sequence"/>
</dbReference>
<reference evidence="1" key="1">
    <citation type="submission" date="2019-06" db="EMBL/GenBank/DDBJ databases">
        <authorList>
            <person name="Le Quere A."/>
            <person name="Colella S."/>
        </authorList>
    </citation>
    <scope>NUCLEOTIDE SEQUENCE</scope>
    <source>
        <strain evidence="1">EmedicaeMD41</strain>
    </source>
</reference>
<sequence length="78" mass="8931">MLLSWKIGNRQVARYRWKGFGTSDLFDTPDFPGTNKQIEENRAKTQTSPECRCSDQLAATTCRWSSTGLFSGIMRPRQ</sequence>
<dbReference type="EMBL" id="CABFNB010000141">
    <property type="protein sequence ID" value="VTZ64870.1"/>
    <property type="molecule type" value="Genomic_DNA"/>
</dbReference>
<proteinExistence type="predicted"/>
<name>A0A508X532_9HYPH</name>
<protein>
    <submittedName>
        <fullName evidence="1">Uncharacterized protein</fullName>
    </submittedName>
</protein>
<accession>A0A508X532</accession>
<gene>
    <name evidence="1" type="ORF">EMEDMD4_710003</name>
</gene>